<dbReference type="AlphaFoldDB" id="A0A8C3G057"/>
<dbReference type="PANTHER" id="PTHR11691:SF73">
    <property type="entry name" value="INTERFERON BETA"/>
    <property type="match status" value="1"/>
</dbReference>
<dbReference type="InterPro" id="IPR009079">
    <property type="entry name" value="4_helix_cytokine-like_core"/>
</dbReference>
<name>A0A8C3G057_CYCLU</name>
<keyword evidence="6" id="KW-0051">Antiviral defense</keyword>
<evidence type="ECO:0000256" key="2">
    <source>
        <dbReference type="ARBA" id="ARBA00011033"/>
    </source>
</evidence>
<keyword evidence="4" id="KW-0964">Secreted</keyword>
<dbReference type="Proteomes" id="UP000694565">
    <property type="component" value="Unplaced"/>
</dbReference>
<dbReference type="RefSeq" id="XP_034396052.1">
    <property type="nucleotide sequence ID" value="XM_034540161.1"/>
</dbReference>
<evidence type="ECO:0000313" key="9">
    <source>
        <dbReference type="Ensembl" id="ENSCLMP00005025101.1"/>
    </source>
</evidence>
<protein>
    <submittedName>
        <fullName evidence="9">Uncharacterized protein</fullName>
    </submittedName>
</protein>
<feature type="signal peptide" evidence="8">
    <location>
        <begin position="1"/>
        <end position="22"/>
    </location>
</feature>
<dbReference type="Ensembl" id="ENSCLMT00005026235.1">
    <property type="protein sequence ID" value="ENSCLMP00005025101.1"/>
    <property type="gene ID" value="ENSCLMG00005012320.1"/>
</dbReference>
<gene>
    <name evidence="9" type="primary">ifnphi3</name>
</gene>
<proteinExistence type="inferred from homology"/>
<comment type="subcellular location">
    <subcellularLocation>
        <location evidence="1">Secreted</location>
    </subcellularLocation>
</comment>
<accession>A0A8C3G057</accession>
<evidence type="ECO:0000256" key="6">
    <source>
        <dbReference type="ARBA" id="ARBA00023118"/>
    </source>
</evidence>
<evidence type="ECO:0000256" key="7">
    <source>
        <dbReference type="ARBA" id="ARBA00023157"/>
    </source>
</evidence>
<dbReference type="GO" id="GO:0005615">
    <property type="term" value="C:extracellular space"/>
    <property type="evidence" value="ECO:0007669"/>
    <property type="project" value="UniProtKB-KW"/>
</dbReference>
<dbReference type="CTD" id="100126803"/>
<keyword evidence="10" id="KW-1185">Reference proteome</keyword>
<evidence type="ECO:0000256" key="1">
    <source>
        <dbReference type="ARBA" id="ARBA00004613"/>
    </source>
</evidence>
<evidence type="ECO:0000256" key="3">
    <source>
        <dbReference type="ARBA" id="ARBA00022514"/>
    </source>
</evidence>
<dbReference type="GO" id="GO:0051607">
    <property type="term" value="P:defense response to virus"/>
    <property type="evidence" value="ECO:0007669"/>
    <property type="project" value="UniProtKB-KW"/>
</dbReference>
<dbReference type="GO" id="GO:0006955">
    <property type="term" value="P:immune response"/>
    <property type="evidence" value="ECO:0007669"/>
    <property type="project" value="UniProtKB-ARBA"/>
</dbReference>
<dbReference type="OrthoDB" id="8922121at2759"/>
<feature type="chain" id="PRO_5034992338" evidence="8">
    <location>
        <begin position="23"/>
        <end position="186"/>
    </location>
</feature>
<dbReference type="Gene3D" id="1.20.1250.10">
    <property type="match status" value="1"/>
</dbReference>
<dbReference type="GeneID" id="117735503"/>
<keyword evidence="3" id="KW-0202">Cytokine</keyword>
<dbReference type="Pfam" id="PF00143">
    <property type="entry name" value="Interferon"/>
    <property type="match status" value="1"/>
</dbReference>
<dbReference type="GO" id="GO:0005125">
    <property type="term" value="F:cytokine activity"/>
    <property type="evidence" value="ECO:0007669"/>
    <property type="project" value="UniProtKB-KW"/>
</dbReference>
<dbReference type="KEGG" id="clum:117735503"/>
<keyword evidence="5 8" id="KW-0732">Signal</keyword>
<evidence type="ECO:0000313" key="10">
    <source>
        <dbReference type="Proteomes" id="UP000694565"/>
    </source>
</evidence>
<reference evidence="9" key="1">
    <citation type="submission" date="2025-08" db="UniProtKB">
        <authorList>
            <consortium name="Ensembl"/>
        </authorList>
    </citation>
    <scope>IDENTIFICATION</scope>
</reference>
<keyword evidence="7" id="KW-1015">Disulfide bond</keyword>
<comment type="similarity">
    <text evidence="2">Belongs to the alpha/beta interferon family.</text>
</comment>
<evidence type="ECO:0000256" key="8">
    <source>
        <dbReference type="SAM" id="SignalP"/>
    </source>
</evidence>
<reference evidence="9" key="2">
    <citation type="submission" date="2025-09" db="UniProtKB">
        <authorList>
            <consortium name="Ensembl"/>
        </authorList>
    </citation>
    <scope>IDENTIFICATION</scope>
</reference>
<dbReference type="PANTHER" id="PTHR11691">
    <property type="entry name" value="TYPE I INTERFERON"/>
    <property type="match status" value="1"/>
</dbReference>
<evidence type="ECO:0000256" key="5">
    <source>
        <dbReference type="ARBA" id="ARBA00022729"/>
    </source>
</evidence>
<organism evidence="9 10">
    <name type="scientific">Cyclopterus lumpus</name>
    <name type="common">Lumpsucker</name>
    <dbReference type="NCBI Taxonomy" id="8103"/>
    <lineage>
        <taxon>Eukaryota</taxon>
        <taxon>Metazoa</taxon>
        <taxon>Chordata</taxon>
        <taxon>Craniata</taxon>
        <taxon>Vertebrata</taxon>
        <taxon>Euteleostomi</taxon>
        <taxon>Actinopterygii</taxon>
        <taxon>Neopterygii</taxon>
        <taxon>Teleostei</taxon>
        <taxon>Neoteleostei</taxon>
        <taxon>Acanthomorphata</taxon>
        <taxon>Eupercaria</taxon>
        <taxon>Perciformes</taxon>
        <taxon>Cottioidei</taxon>
        <taxon>Cottales</taxon>
        <taxon>Cyclopteridae</taxon>
        <taxon>Cyclopterus</taxon>
    </lineage>
</organism>
<dbReference type="GO" id="GO:0005126">
    <property type="term" value="F:cytokine receptor binding"/>
    <property type="evidence" value="ECO:0007669"/>
    <property type="project" value="InterPro"/>
</dbReference>
<dbReference type="GeneTree" id="ENSGT00940000176891"/>
<sequence>MTLSSVVLVLLQVYSLHRMAVAKPTCLLEGNMVQSAHHLLRDLGGPFPILCLPYRANISFPDSAFPTAKANHIQCRRALRVVYESLQGAEQVFEDHGLPVGGGGVTWDREKLNRFRHLQHRLLEKGSCLSSVDSGVLPSYFSNVTAVLQQQDSASCGWMSLKRDLLRVLESTLHHQPSCFTWRHAH</sequence>
<dbReference type="InterPro" id="IPR000471">
    <property type="entry name" value="Interferon_alpha/beta/delta"/>
</dbReference>
<dbReference type="SUPFAM" id="SSF47266">
    <property type="entry name" value="4-helical cytokines"/>
    <property type="match status" value="1"/>
</dbReference>
<evidence type="ECO:0000256" key="4">
    <source>
        <dbReference type="ARBA" id="ARBA00022525"/>
    </source>
</evidence>